<dbReference type="EMBL" id="JDST02000018">
    <property type="protein sequence ID" value="KFB77686.1"/>
    <property type="molecule type" value="Genomic_DNA"/>
</dbReference>
<evidence type="ECO:0000313" key="15">
    <source>
        <dbReference type="Proteomes" id="UP000021315"/>
    </source>
</evidence>
<reference evidence="13 15" key="1">
    <citation type="submission" date="2014-02" db="EMBL/GenBank/DDBJ databases">
        <title>Expanding our view of genomic diversity in Candidatus Accumulibacter clades.</title>
        <authorList>
            <person name="Skennerton C.T."/>
            <person name="Barr J.J."/>
            <person name="Slater F.R."/>
            <person name="Bond P.L."/>
            <person name="Tyson G.W."/>
        </authorList>
    </citation>
    <scope>NUCLEOTIDE SEQUENCE [LARGE SCALE GENOMIC DNA]</scope>
    <source>
        <strain evidence="15">SK-02</strain>
    </source>
</reference>
<dbReference type="GO" id="GO:0005886">
    <property type="term" value="C:plasma membrane"/>
    <property type="evidence" value="ECO:0007669"/>
    <property type="project" value="UniProtKB-SubCell"/>
</dbReference>
<dbReference type="AlphaFoldDB" id="A0A080M9N3"/>
<dbReference type="SUPFAM" id="SSF54523">
    <property type="entry name" value="Pili subunits"/>
    <property type="match status" value="1"/>
</dbReference>
<sequence>MVTASKPGLNHGFSLIELIVVIVILGILMSMATLPFQEMIANQRLRTVTSDLTADLALARIEAIKRGTRVGITRTTSQWIGGWQVFDDADRDGVWDAGEGVLISRPALDNTVRVCSVGTNVDNSIDVLSFGGDGRVRTYNAGAEKTGIRGITVSSTLISPSVPARLLEFSPTGRVTTVSGVAGCP</sequence>
<keyword evidence="8 11" id="KW-0472">Membrane</keyword>
<reference evidence="14 16" key="2">
    <citation type="journal article" date="2019" name="Microbiome">
        <title>Annotated bacterial chromosomes from frame-shift-corrected long-read metagenomic data.</title>
        <authorList>
            <person name="Arumugam K."/>
            <person name="Bagci C."/>
            <person name="Bessarab I."/>
            <person name="Beier S."/>
            <person name="Buchfink B."/>
            <person name="Gorska A."/>
            <person name="Qiu G."/>
            <person name="Huson D.H."/>
            <person name="Williams R.B.H."/>
        </authorList>
    </citation>
    <scope>NUCLEOTIDE SEQUENCE [LARGE SCALE GENOMIC DNA]</scope>
    <source>
        <strain evidence="14">SSA1</strain>
    </source>
</reference>
<dbReference type="STRING" id="1453999.AW06_001060"/>
<evidence type="ECO:0000313" key="14">
    <source>
        <dbReference type="EMBL" id="QLH52287.1"/>
    </source>
</evidence>
<accession>A0A7D5NEE0</accession>
<keyword evidence="15" id="KW-1185">Reference proteome</keyword>
<organism evidence="13 15">
    <name type="scientific">Candidatus Accumulibacter cognatus</name>
    <dbReference type="NCBI Taxonomy" id="2954383"/>
    <lineage>
        <taxon>Bacteria</taxon>
        <taxon>Pseudomonadati</taxon>
        <taxon>Pseudomonadota</taxon>
        <taxon>Betaproteobacteria</taxon>
        <taxon>Candidatus Accumulibacter</taxon>
    </lineage>
</organism>
<dbReference type="InterPro" id="IPR045584">
    <property type="entry name" value="Pilin-like"/>
</dbReference>
<evidence type="ECO:0000256" key="7">
    <source>
        <dbReference type="ARBA" id="ARBA00022989"/>
    </source>
</evidence>
<dbReference type="Proteomes" id="UP000509684">
    <property type="component" value="Chromosome"/>
</dbReference>
<evidence type="ECO:0000256" key="8">
    <source>
        <dbReference type="ARBA" id="ARBA00023136"/>
    </source>
</evidence>
<dbReference type="GO" id="GO:0015627">
    <property type="term" value="C:type II protein secretion system complex"/>
    <property type="evidence" value="ECO:0007669"/>
    <property type="project" value="InterPro"/>
</dbReference>
<reference evidence="14" key="3">
    <citation type="submission" date="2020-06" db="EMBL/GenBank/DDBJ databases">
        <authorList>
            <person name="Arumugam K."/>
            <person name="Besarab I."/>
            <person name="Haryono M."/>
            <person name="Bagci C."/>
            <person name="Beier S."/>
            <person name="Buchfink B."/>
            <person name="Gorska A."/>
            <person name="Qiu G."/>
            <person name="Huson D.H."/>
            <person name="Williams R.B."/>
        </authorList>
    </citation>
    <scope>NUCLEOTIDE SEQUENCE</scope>
    <source>
        <strain evidence="14">SSA1</strain>
    </source>
</reference>
<dbReference type="InterPro" id="IPR012902">
    <property type="entry name" value="N_methyl_site"/>
</dbReference>
<comment type="similarity">
    <text evidence="9">Belongs to the GSP H family.</text>
</comment>
<dbReference type="KEGG" id="acog:HWD57_22835"/>
<evidence type="ECO:0000313" key="16">
    <source>
        <dbReference type="Proteomes" id="UP000509684"/>
    </source>
</evidence>
<gene>
    <name evidence="13" type="ORF">AW06_001060</name>
    <name evidence="14" type="ORF">HWD57_22835</name>
</gene>
<dbReference type="PROSITE" id="PS00409">
    <property type="entry name" value="PROKAR_NTER_METHYL"/>
    <property type="match status" value="1"/>
</dbReference>
<dbReference type="Gene3D" id="3.55.40.10">
    <property type="entry name" value="minor pseudopilin epsh domain"/>
    <property type="match status" value="1"/>
</dbReference>
<keyword evidence="6 11" id="KW-0812">Transmembrane</keyword>
<dbReference type="Proteomes" id="UP000021315">
    <property type="component" value="Unassembled WGS sequence"/>
</dbReference>
<dbReference type="EMBL" id="CP058708">
    <property type="protein sequence ID" value="QLH52287.1"/>
    <property type="molecule type" value="Genomic_DNA"/>
</dbReference>
<evidence type="ECO:0000256" key="10">
    <source>
        <dbReference type="ARBA" id="ARBA00030775"/>
    </source>
</evidence>
<comment type="subcellular location">
    <subcellularLocation>
        <location evidence="1">Cell inner membrane</location>
        <topology evidence="1">Single-pass membrane protein</topology>
    </subcellularLocation>
</comment>
<keyword evidence="4" id="KW-0488">Methylation</keyword>
<evidence type="ECO:0000256" key="5">
    <source>
        <dbReference type="ARBA" id="ARBA00022519"/>
    </source>
</evidence>
<dbReference type="Pfam" id="PF07963">
    <property type="entry name" value="N_methyl"/>
    <property type="match status" value="1"/>
</dbReference>
<proteinExistence type="inferred from homology"/>
<name>A0A080M9N3_9PROT</name>
<feature type="domain" description="General secretion pathway GspH" evidence="12">
    <location>
        <begin position="50"/>
        <end position="139"/>
    </location>
</feature>
<evidence type="ECO:0000256" key="3">
    <source>
        <dbReference type="ARBA" id="ARBA00022475"/>
    </source>
</evidence>
<evidence type="ECO:0000259" key="12">
    <source>
        <dbReference type="Pfam" id="PF12019"/>
    </source>
</evidence>
<evidence type="ECO:0000256" key="1">
    <source>
        <dbReference type="ARBA" id="ARBA00004377"/>
    </source>
</evidence>
<protein>
    <recommendedName>
        <fullName evidence="2">Type II secretion system protein H</fullName>
    </recommendedName>
    <alternativeName>
        <fullName evidence="10">General secretion pathway protein H</fullName>
    </alternativeName>
</protein>
<keyword evidence="3" id="KW-1003">Cell membrane</keyword>
<evidence type="ECO:0000256" key="11">
    <source>
        <dbReference type="SAM" id="Phobius"/>
    </source>
</evidence>
<keyword evidence="5" id="KW-0997">Cell inner membrane</keyword>
<dbReference type="Pfam" id="PF12019">
    <property type="entry name" value="GspH"/>
    <property type="match status" value="1"/>
</dbReference>
<feature type="transmembrane region" description="Helical" evidence="11">
    <location>
        <begin position="12"/>
        <end position="36"/>
    </location>
</feature>
<keyword evidence="7 11" id="KW-1133">Transmembrane helix</keyword>
<dbReference type="NCBIfam" id="TIGR02532">
    <property type="entry name" value="IV_pilin_GFxxxE"/>
    <property type="match status" value="1"/>
</dbReference>
<dbReference type="GO" id="GO:0015628">
    <property type="term" value="P:protein secretion by the type II secretion system"/>
    <property type="evidence" value="ECO:0007669"/>
    <property type="project" value="InterPro"/>
</dbReference>
<dbReference type="InterPro" id="IPR022346">
    <property type="entry name" value="T2SS_GspH"/>
</dbReference>
<evidence type="ECO:0000256" key="6">
    <source>
        <dbReference type="ARBA" id="ARBA00022692"/>
    </source>
</evidence>
<evidence type="ECO:0000256" key="2">
    <source>
        <dbReference type="ARBA" id="ARBA00021549"/>
    </source>
</evidence>
<evidence type="ECO:0000256" key="9">
    <source>
        <dbReference type="ARBA" id="ARBA00025772"/>
    </source>
</evidence>
<dbReference type="RefSeq" id="WP_138677733.1">
    <property type="nucleotide sequence ID" value="NZ_JDST02000018.1"/>
</dbReference>
<evidence type="ECO:0000313" key="13">
    <source>
        <dbReference type="EMBL" id="KFB77686.1"/>
    </source>
</evidence>
<evidence type="ECO:0000256" key="4">
    <source>
        <dbReference type="ARBA" id="ARBA00022481"/>
    </source>
</evidence>
<accession>A0A080M9N3</accession>